<protein>
    <recommendedName>
        <fullName evidence="5">Protein BatD</fullName>
    </recommendedName>
</protein>
<gene>
    <name evidence="3" type="ORF">D1Z90_14375</name>
</gene>
<sequence length="458" mass="51565">MSRNRALNPVFTLLKCWFSILAAMMVFVSMPASASNLDQLISDEELKLSVEIKTQDVAIKQQVVLEVEVLSSRTFRDELVLPYVDILNAVVKKSEQKVARSVKTVEGKKWFTQKSHYYLYPMQEGEFTVPELSIPVSIELGDDKSSEGVIQSQPIDFTANMPVSNVETDALIVSPSAEFSISTDRPLTDEFEVGHAITATYALSVANSHMMLLPEISIPEISGVELYRKPAVKENVLNRLSKSNTATLKQQVTLILQEEGKVVLPKQTVTWWNTKTNQLELLTVEAQTIQVGDAKFLDSLSAALGFSNGVKTVTSVLKKHWYYFVIAAIFIAAITRLIVNHSADLKRYFVARQQLKTKRISIQYYQNIEKKQYNKAVQDIYVIVGQRHFSKGSLQLHLNSEPNDIWKRLLKLGYSKEAECSDSDACSVSMAEAKTLLKAINDAPKTRRSPFRFSWSLN</sequence>
<organism evidence="3 4">
    <name type="scientific">Motilimonas pumila</name>
    <dbReference type="NCBI Taxonomy" id="2303987"/>
    <lineage>
        <taxon>Bacteria</taxon>
        <taxon>Pseudomonadati</taxon>
        <taxon>Pseudomonadota</taxon>
        <taxon>Gammaproteobacteria</taxon>
        <taxon>Alteromonadales</taxon>
        <taxon>Alteromonadales genera incertae sedis</taxon>
        <taxon>Motilimonas</taxon>
    </lineage>
</organism>
<keyword evidence="1" id="KW-0812">Transmembrane</keyword>
<evidence type="ECO:0008006" key="5">
    <source>
        <dbReference type="Google" id="ProtNLM"/>
    </source>
</evidence>
<evidence type="ECO:0000313" key="4">
    <source>
        <dbReference type="Proteomes" id="UP000283255"/>
    </source>
</evidence>
<dbReference type="PANTHER" id="PTHR40940">
    <property type="entry name" value="PROTEIN BATD-RELATED"/>
    <property type="match status" value="1"/>
</dbReference>
<dbReference type="EMBL" id="QZCH01000020">
    <property type="protein sequence ID" value="RJG42127.1"/>
    <property type="molecule type" value="Genomic_DNA"/>
</dbReference>
<dbReference type="PANTHER" id="PTHR40940:SF1">
    <property type="entry name" value="PROTEIN BATD"/>
    <property type="match status" value="1"/>
</dbReference>
<evidence type="ECO:0000256" key="2">
    <source>
        <dbReference type="SAM" id="SignalP"/>
    </source>
</evidence>
<accession>A0A418YCA9</accession>
<name>A0A418YCA9_9GAMM</name>
<keyword evidence="1" id="KW-1133">Transmembrane helix</keyword>
<keyword evidence="2" id="KW-0732">Signal</keyword>
<dbReference type="OrthoDB" id="5293418at2"/>
<keyword evidence="1" id="KW-0472">Membrane</keyword>
<reference evidence="3 4" key="1">
    <citation type="submission" date="2018-09" db="EMBL/GenBank/DDBJ databases">
        <authorList>
            <person name="Wang F."/>
        </authorList>
    </citation>
    <scope>NUCLEOTIDE SEQUENCE [LARGE SCALE GENOMIC DNA]</scope>
    <source>
        <strain evidence="3 4">PLHSC7-2</strain>
    </source>
</reference>
<dbReference type="RefSeq" id="WP_119911479.1">
    <property type="nucleotide sequence ID" value="NZ_QZCH01000020.1"/>
</dbReference>
<dbReference type="InterPro" id="IPR025738">
    <property type="entry name" value="BatD"/>
</dbReference>
<dbReference type="Pfam" id="PF13584">
    <property type="entry name" value="BatD"/>
    <property type="match status" value="1"/>
</dbReference>
<feature type="transmembrane region" description="Helical" evidence="1">
    <location>
        <begin position="321"/>
        <end position="339"/>
    </location>
</feature>
<proteinExistence type="predicted"/>
<reference evidence="3 4" key="2">
    <citation type="submission" date="2019-01" db="EMBL/GenBank/DDBJ databases">
        <title>Motilimonas pumilus sp. nov., isolated from the gut of sea cucumber (Apostichopus japonicus).</title>
        <authorList>
            <person name="Wang F.-Q."/>
            <person name="Ren L.-H."/>
            <person name="Lin Y.-W."/>
            <person name="Sun G.-H."/>
            <person name="Du Z.-J."/>
            <person name="Zhao J.-X."/>
            <person name="Liu X.-J."/>
            <person name="Liu L.-J."/>
        </authorList>
    </citation>
    <scope>NUCLEOTIDE SEQUENCE [LARGE SCALE GENOMIC DNA]</scope>
    <source>
        <strain evidence="3 4">PLHSC7-2</strain>
    </source>
</reference>
<evidence type="ECO:0000313" key="3">
    <source>
        <dbReference type="EMBL" id="RJG42127.1"/>
    </source>
</evidence>
<evidence type="ECO:0000256" key="1">
    <source>
        <dbReference type="SAM" id="Phobius"/>
    </source>
</evidence>
<dbReference type="AlphaFoldDB" id="A0A418YCA9"/>
<keyword evidence="4" id="KW-1185">Reference proteome</keyword>
<feature type="chain" id="PRO_5019166959" description="Protein BatD" evidence="2">
    <location>
        <begin position="35"/>
        <end position="458"/>
    </location>
</feature>
<dbReference type="Proteomes" id="UP000283255">
    <property type="component" value="Unassembled WGS sequence"/>
</dbReference>
<comment type="caution">
    <text evidence="3">The sequence shown here is derived from an EMBL/GenBank/DDBJ whole genome shotgun (WGS) entry which is preliminary data.</text>
</comment>
<feature type="signal peptide" evidence="2">
    <location>
        <begin position="1"/>
        <end position="34"/>
    </location>
</feature>